<sequence length="110" mass="12361">MVKSQPSMSLAIFANLPYPNGYRWKDTFFLVALVVIEFIRLKCVKRANRAQNRGYVVTSLFMIAFTIISIACLCGAQTYVMMTDFIMYAIEGVLAVITTLLCFPLLSSTN</sequence>
<evidence type="ECO:0000256" key="2">
    <source>
        <dbReference type="ARBA" id="ARBA00022692"/>
    </source>
</evidence>
<feature type="transmembrane region" description="Helical" evidence="5">
    <location>
        <begin position="55"/>
        <end position="79"/>
    </location>
</feature>
<gene>
    <name evidence="6" type="ORF">ADUPG1_010696</name>
</gene>
<dbReference type="Proteomes" id="UP001057375">
    <property type="component" value="Unassembled WGS sequence"/>
</dbReference>
<keyword evidence="7" id="KW-1185">Reference proteome</keyword>
<comment type="subcellular location">
    <subcellularLocation>
        <location evidence="1">Membrane</location>
        <topology evidence="1">Multi-pass membrane protein</topology>
    </subcellularLocation>
</comment>
<evidence type="ECO:0000313" key="6">
    <source>
        <dbReference type="EMBL" id="GKT15395.1"/>
    </source>
</evidence>
<dbReference type="InterPro" id="IPR019184">
    <property type="entry name" value="Uncharacterised_TM-17"/>
</dbReference>
<evidence type="ECO:0000313" key="7">
    <source>
        <dbReference type="Proteomes" id="UP001057375"/>
    </source>
</evidence>
<dbReference type="EMBL" id="BQXS01011670">
    <property type="protein sequence ID" value="GKT15395.1"/>
    <property type="molecule type" value="Genomic_DNA"/>
</dbReference>
<proteinExistence type="predicted"/>
<accession>A0ABQ5JSQ0</accession>
<name>A0ABQ5JSQ0_9EUKA</name>
<evidence type="ECO:0000256" key="4">
    <source>
        <dbReference type="ARBA" id="ARBA00023136"/>
    </source>
</evidence>
<organism evidence="6 7">
    <name type="scientific">Aduncisulcus paluster</name>
    <dbReference type="NCBI Taxonomy" id="2918883"/>
    <lineage>
        <taxon>Eukaryota</taxon>
        <taxon>Metamonada</taxon>
        <taxon>Carpediemonas-like organisms</taxon>
        <taxon>Aduncisulcus</taxon>
    </lineage>
</organism>
<evidence type="ECO:0000256" key="5">
    <source>
        <dbReference type="SAM" id="Phobius"/>
    </source>
</evidence>
<keyword evidence="2 5" id="KW-0812">Transmembrane</keyword>
<keyword evidence="3 5" id="KW-1133">Transmembrane helix</keyword>
<feature type="transmembrane region" description="Helical" evidence="5">
    <location>
        <begin position="27"/>
        <end position="43"/>
    </location>
</feature>
<feature type="transmembrane region" description="Helical" evidence="5">
    <location>
        <begin position="85"/>
        <end position="106"/>
    </location>
</feature>
<evidence type="ECO:0000256" key="3">
    <source>
        <dbReference type="ARBA" id="ARBA00022989"/>
    </source>
</evidence>
<reference evidence="6" key="1">
    <citation type="submission" date="2022-03" db="EMBL/GenBank/DDBJ databases">
        <title>Draft genome sequence of Aduncisulcus paluster, a free-living microaerophilic Fornicata.</title>
        <authorList>
            <person name="Yuyama I."/>
            <person name="Kume K."/>
            <person name="Tamura T."/>
            <person name="Inagaki Y."/>
            <person name="Hashimoto T."/>
        </authorList>
    </citation>
    <scope>NUCLEOTIDE SEQUENCE</scope>
    <source>
        <strain evidence="6">NY0171</strain>
    </source>
</reference>
<evidence type="ECO:0000256" key="1">
    <source>
        <dbReference type="ARBA" id="ARBA00004141"/>
    </source>
</evidence>
<dbReference type="Pfam" id="PF09799">
    <property type="entry name" value="Transmemb_17"/>
    <property type="match status" value="1"/>
</dbReference>
<protein>
    <submittedName>
        <fullName evidence="6">Uncharacterized protein</fullName>
    </submittedName>
</protein>
<comment type="caution">
    <text evidence="6">The sequence shown here is derived from an EMBL/GenBank/DDBJ whole genome shotgun (WGS) entry which is preliminary data.</text>
</comment>
<keyword evidence="4 5" id="KW-0472">Membrane</keyword>